<proteinExistence type="predicted"/>
<dbReference type="AlphaFoldDB" id="A0A0E9VLV4"/>
<sequence>MRKTECFCYLLGRNVNRTNKRKIYMQGNLLRG</sequence>
<reference evidence="1" key="1">
    <citation type="submission" date="2014-11" db="EMBL/GenBank/DDBJ databases">
        <authorList>
            <person name="Amaro Gonzalez C."/>
        </authorList>
    </citation>
    <scope>NUCLEOTIDE SEQUENCE</scope>
</reference>
<evidence type="ECO:0000313" key="1">
    <source>
        <dbReference type="EMBL" id="JAH79109.1"/>
    </source>
</evidence>
<protein>
    <submittedName>
        <fullName evidence="1">Uncharacterized protein</fullName>
    </submittedName>
</protein>
<organism evidence="1">
    <name type="scientific">Anguilla anguilla</name>
    <name type="common">European freshwater eel</name>
    <name type="synonym">Muraena anguilla</name>
    <dbReference type="NCBI Taxonomy" id="7936"/>
    <lineage>
        <taxon>Eukaryota</taxon>
        <taxon>Metazoa</taxon>
        <taxon>Chordata</taxon>
        <taxon>Craniata</taxon>
        <taxon>Vertebrata</taxon>
        <taxon>Euteleostomi</taxon>
        <taxon>Actinopterygii</taxon>
        <taxon>Neopterygii</taxon>
        <taxon>Teleostei</taxon>
        <taxon>Anguilliformes</taxon>
        <taxon>Anguillidae</taxon>
        <taxon>Anguilla</taxon>
    </lineage>
</organism>
<reference evidence="1" key="2">
    <citation type="journal article" date="2015" name="Fish Shellfish Immunol.">
        <title>Early steps in the European eel (Anguilla anguilla)-Vibrio vulnificus interaction in the gills: Role of the RtxA13 toxin.</title>
        <authorList>
            <person name="Callol A."/>
            <person name="Pajuelo D."/>
            <person name="Ebbesson L."/>
            <person name="Teles M."/>
            <person name="MacKenzie S."/>
            <person name="Amaro C."/>
        </authorList>
    </citation>
    <scope>NUCLEOTIDE SEQUENCE</scope>
</reference>
<name>A0A0E9VLV4_ANGAN</name>
<dbReference type="EMBL" id="GBXM01029468">
    <property type="protein sequence ID" value="JAH79109.1"/>
    <property type="molecule type" value="Transcribed_RNA"/>
</dbReference>
<accession>A0A0E9VLV4</accession>